<sequence length="103" mass="11091">MTLAVTRESDGREFAIEDISTGVFASGFGHLGDGRSFSFQVHRGQLLVEVYHPRLAGPVPLEEDVVATAARSLTDFDVDDERSLTAAVRDAVAHAVPVARPSR</sequence>
<name>A0A064CMT9_9MYCO</name>
<proteinExistence type="predicted"/>
<gene>
    <name evidence="1" type="ORF">Y900_023690</name>
</gene>
<accession>A0A064CMT9</accession>
<dbReference type="RefSeq" id="WP_036347603.1">
    <property type="nucleotide sequence ID" value="NZ_JALN02000001.1"/>
</dbReference>
<keyword evidence="2" id="KW-1185">Reference proteome</keyword>
<dbReference type="STRING" id="1440774.Y900_023690"/>
<dbReference type="OrthoDB" id="4558051at2"/>
<comment type="caution">
    <text evidence="1">The sequence shown here is derived from an EMBL/GenBank/DDBJ whole genome shotgun (WGS) entry which is preliminary data.</text>
</comment>
<dbReference type="AlphaFoldDB" id="A0A064CMT9"/>
<protein>
    <submittedName>
        <fullName evidence="1">Uncharacterized protein</fullName>
    </submittedName>
</protein>
<evidence type="ECO:0000313" key="2">
    <source>
        <dbReference type="Proteomes" id="UP000022835"/>
    </source>
</evidence>
<evidence type="ECO:0000313" key="1">
    <source>
        <dbReference type="EMBL" id="KDF01850.1"/>
    </source>
</evidence>
<dbReference type="Proteomes" id="UP000022835">
    <property type="component" value="Unassembled WGS sequence"/>
</dbReference>
<dbReference type="eggNOG" id="ENOG5031TI9">
    <property type="taxonomic scope" value="Bacteria"/>
</dbReference>
<reference evidence="1" key="1">
    <citation type="submission" date="2014-05" db="EMBL/GenBank/DDBJ databases">
        <title>Genome sequence of Mycobacterium aromaticivorans strain JS19b1T (= DSM 45407T).</title>
        <authorList>
            <person name="Kwak Y."/>
            <person name="Park G.-S."/>
            <person name="Li Q.X."/>
            <person name="Lee S.-E."/>
            <person name="Shin J.-H."/>
        </authorList>
    </citation>
    <scope>NUCLEOTIDE SEQUENCE [LARGE SCALE GENOMIC DNA]</scope>
    <source>
        <strain evidence="1">JS19b1</strain>
    </source>
</reference>
<organism evidence="1 2">
    <name type="scientific">Mycolicibacterium aromaticivorans JS19b1 = JCM 16368</name>
    <dbReference type="NCBI Taxonomy" id="1440774"/>
    <lineage>
        <taxon>Bacteria</taxon>
        <taxon>Bacillati</taxon>
        <taxon>Actinomycetota</taxon>
        <taxon>Actinomycetes</taxon>
        <taxon>Mycobacteriales</taxon>
        <taxon>Mycobacteriaceae</taxon>
        <taxon>Mycolicibacterium</taxon>
    </lineage>
</organism>
<dbReference type="EMBL" id="JALN02000001">
    <property type="protein sequence ID" value="KDF01850.1"/>
    <property type="molecule type" value="Genomic_DNA"/>
</dbReference>